<feature type="region of interest" description="Disordered" evidence="1">
    <location>
        <begin position="224"/>
        <end position="260"/>
    </location>
</feature>
<feature type="region of interest" description="Disordered" evidence="1">
    <location>
        <begin position="1"/>
        <end position="51"/>
    </location>
</feature>
<protein>
    <recommendedName>
        <fullName evidence="4">Protein PHYTOCHROME KINASE SUBSTRATE 4</fullName>
    </recommendedName>
</protein>
<evidence type="ECO:0000256" key="1">
    <source>
        <dbReference type="SAM" id="MobiDB-lite"/>
    </source>
</evidence>
<dbReference type="Proteomes" id="UP000289340">
    <property type="component" value="Chromosome 19"/>
</dbReference>
<dbReference type="GO" id="GO:0009638">
    <property type="term" value="P:phototropism"/>
    <property type="evidence" value="ECO:0007669"/>
    <property type="project" value="InterPro"/>
</dbReference>
<dbReference type="InterPro" id="IPR039615">
    <property type="entry name" value="PKS"/>
</dbReference>
<feature type="region of interest" description="Disordered" evidence="1">
    <location>
        <begin position="109"/>
        <end position="204"/>
    </location>
</feature>
<feature type="compositionally biased region" description="Polar residues" evidence="1">
    <location>
        <begin position="7"/>
        <end position="37"/>
    </location>
</feature>
<name>A0A445FD76_GLYSO</name>
<evidence type="ECO:0008006" key="4">
    <source>
        <dbReference type="Google" id="ProtNLM"/>
    </source>
</evidence>
<feature type="compositionally biased region" description="Polar residues" evidence="1">
    <location>
        <begin position="193"/>
        <end position="204"/>
    </location>
</feature>
<feature type="compositionally biased region" description="Polar residues" evidence="1">
    <location>
        <begin position="110"/>
        <end position="119"/>
    </location>
</feature>
<dbReference type="EMBL" id="QZWG01000019">
    <property type="protein sequence ID" value="RZB46798.1"/>
    <property type="molecule type" value="Genomic_DNA"/>
</dbReference>
<dbReference type="Gramene" id="XM_028362140.1">
    <property type="protein sequence ID" value="XP_028217941.1"/>
    <property type="gene ID" value="LOC114399918"/>
</dbReference>
<reference evidence="2 3" key="1">
    <citation type="submission" date="2018-09" db="EMBL/GenBank/DDBJ databases">
        <title>A high-quality reference genome of wild soybean provides a powerful tool to mine soybean genomes.</title>
        <authorList>
            <person name="Xie M."/>
            <person name="Chung C.Y.L."/>
            <person name="Li M.-W."/>
            <person name="Wong F.-L."/>
            <person name="Chan T.-F."/>
            <person name="Lam H.-M."/>
        </authorList>
    </citation>
    <scope>NUCLEOTIDE SEQUENCE [LARGE SCALE GENOMIC DNA]</scope>
    <source>
        <strain evidence="3">cv. W05</strain>
        <tissue evidence="2">Hypocotyl of etiolated seedlings</tissue>
    </source>
</reference>
<comment type="caution">
    <text evidence="2">The sequence shown here is derived from an EMBL/GenBank/DDBJ whole genome shotgun (WGS) entry which is preliminary data.</text>
</comment>
<organism evidence="2 3">
    <name type="scientific">Glycine soja</name>
    <name type="common">Wild soybean</name>
    <dbReference type="NCBI Taxonomy" id="3848"/>
    <lineage>
        <taxon>Eukaryota</taxon>
        <taxon>Viridiplantae</taxon>
        <taxon>Streptophyta</taxon>
        <taxon>Embryophyta</taxon>
        <taxon>Tracheophyta</taxon>
        <taxon>Spermatophyta</taxon>
        <taxon>Magnoliopsida</taxon>
        <taxon>eudicotyledons</taxon>
        <taxon>Gunneridae</taxon>
        <taxon>Pentapetalae</taxon>
        <taxon>rosids</taxon>
        <taxon>fabids</taxon>
        <taxon>Fabales</taxon>
        <taxon>Fabaceae</taxon>
        <taxon>Papilionoideae</taxon>
        <taxon>50 kb inversion clade</taxon>
        <taxon>NPAAA clade</taxon>
        <taxon>indigoferoid/millettioid clade</taxon>
        <taxon>Phaseoleae</taxon>
        <taxon>Glycine</taxon>
        <taxon>Glycine subgen. Soja</taxon>
    </lineage>
</organism>
<dbReference type="AlphaFoldDB" id="A0A445FD76"/>
<evidence type="ECO:0000313" key="3">
    <source>
        <dbReference type="Proteomes" id="UP000289340"/>
    </source>
</evidence>
<dbReference type="PANTHER" id="PTHR33781:SF18">
    <property type="entry name" value="DOF-TYPE DOMAIN-CONTAINING PROTEIN"/>
    <property type="match status" value="1"/>
</dbReference>
<dbReference type="PANTHER" id="PTHR33781">
    <property type="entry name" value="PROTEIN PHYTOCHROME KINASE SUBSTRATE 1-RELATED"/>
    <property type="match status" value="1"/>
</dbReference>
<feature type="compositionally biased region" description="Low complexity" evidence="1">
    <location>
        <begin position="121"/>
        <end position="148"/>
    </location>
</feature>
<evidence type="ECO:0000313" key="2">
    <source>
        <dbReference type="EMBL" id="RZB46798.1"/>
    </source>
</evidence>
<gene>
    <name evidence="2" type="ORF">D0Y65_050722</name>
</gene>
<proteinExistence type="predicted"/>
<accession>A0A445FD76</accession>
<sequence length="432" mass="48206">MERAIPTNLNPKSSPTFKDRSVSFSSPHHLTPDQPNKSEPPHAMMMRPNDGLRTLDHDPITSELSTFGAHRYFNQGTNNNNDNTIQKATINSNSRVSPLLNMDTEHKHNNQVQEQGDITKSTRSFSYSASSSVGGKNGNHNMINNNNNYKAHSFHVATPTPPPPSSSSSKSTLSNKAGLLFQHPERSKISVKAPQTSSNLTEKLKTSLSKPIWLLRRKCPCNDKKSVQVKGNTNTNTNKNKTKNSPKAKTPPPQPKTLSHNQIHKDSLNYKAPPPPSSSSNKEVKAQRLFQFQPSMNQLRKPSREGFNFPLFLATNNSTNPTKSHHHHHHQVLLNVVNEEDTIPRESLHVFQPPSPPKSRAMDDDAASDASSDLFEIESFSTQTTTTLPYPIITPSITQCHESTDHEFFFATDAGGSLWRRRLRDTEVLPPL</sequence>
<keyword evidence="3" id="KW-1185">Reference proteome</keyword>